<feature type="chain" id="PRO_5046616895" description="Ada DNA repair metal-binding domain-containing protein" evidence="2">
    <location>
        <begin position="20"/>
        <end position="88"/>
    </location>
</feature>
<feature type="signal peptide" evidence="2">
    <location>
        <begin position="1"/>
        <end position="19"/>
    </location>
</feature>
<dbReference type="InterPro" id="IPR035451">
    <property type="entry name" value="Ada-like_dom_sf"/>
</dbReference>
<evidence type="ECO:0000313" key="4">
    <source>
        <dbReference type="EMBL" id="GLH67143.1"/>
    </source>
</evidence>
<evidence type="ECO:0000259" key="3">
    <source>
        <dbReference type="Pfam" id="PF02805"/>
    </source>
</evidence>
<evidence type="ECO:0000256" key="2">
    <source>
        <dbReference type="SAM" id="SignalP"/>
    </source>
</evidence>
<keyword evidence="5" id="KW-1185">Reference proteome</keyword>
<proteinExistence type="predicted"/>
<dbReference type="Gene3D" id="3.40.10.10">
    <property type="entry name" value="DNA Methylphosphotriester Repair Domain"/>
    <property type="match status" value="1"/>
</dbReference>
<dbReference type="RefSeq" id="WP_285608017.1">
    <property type="nucleotide sequence ID" value="NZ_BSDC01000001.1"/>
</dbReference>
<dbReference type="Pfam" id="PF02805">
    <property type="entry name" value="Ada_Zn_binding"/>
    <property type="match status" value="1"/>
</dbReference>
<keyword evidence="2" id="KW-0732">Signal</keyword>
<dbReference type="EMBL" id="BSDC01000001">
    <property type="protein sequence ID" value="GLH67143.1"/>
    <property type="molecule type" value="Genomic_DNA"/>
</dbReference>
<keyword evidence="1" id="KW-0010">Activator</keyword>
<protein>
    <recommendedName>
        <fullName evidence="3">Ada DNA repair metal-binding domain-containing protein</fullName>
    </recommendedName>
</protein>
<dbReference type="SUPFAM" id="SSF57884">
    <property type="entry name" value="Ada DNA repair protein, N-terminal domain (N-Ada 10)"/>
    <property type="match status" value="1"/>
</dbReference>
<evidence type="ECO:0000256" key="1">
    <source>
        <dbReference type="ARBA" id="ARBA00023159"/>
    </source>
</evidence>
<dbReference type="Proteomes" id="UP001165044">
    <property type="component" value="Unassembled WGS sequence"/>
</dbReference>
<sequence>MRKRSFVVLACLMASPLAARIANPAKTPAKAEAKAEAIVGCKETKLYHKADCKWVKEIDKAHTRVDFKSVAEAKKAGMKPCEDCKPGS</sequence>
<accession>A0ABQ5PXP2</accession>
<organism evidence="4 5">
    <name type="scientific">Geothrix edaphica</name>
    <dbReference type="NCBI Taxonomy" id="2927976"/>
    <lineage>
        <taxon>Bacteria</taxon>
        <taxon>Pseudomonadati</taxon>
        <taxon>Acidobacteriota</taxon>
        <taxon>Holophagae</taxon>
        <taxon>Holophagales</taxon>
        <taxon>Holophagaceae</taxon>
        <taxon>Geothrix</taxon>
    </lineage>
</organism>
<comment type="caution">
    <text evidence="4">The sequence shown here is derived from an EMBL/GenBank/DDBJ whole genome shotgun (WGS) entry which is preliminary data.</text>
</comment>
<gene>
    <name evidence="4" type="ORF">GETHED_15070</name>
</gene>
<evidence type="ECO:0000313" key="5">
    <source>
        <dbReference type="Proteomes" id="UP001165044"/>
    </source>
</evidence>
<name>A0ABQ5PXP2_9BACT</name>
<dbReference type="InterPro" id="IPR004026">
    <property type="entry name" value="Ada_DNA_repair_Zn-bd"/>
</dbReference>
<feature type="domain" description="Ada DNA repair metal-binding" evidence="3">
    <location>
        <begin position="31"/>
        <end position="86"/>
    </location>
</feature>
<reference evidence="4" key="1">
    <citation type="journal article" date="2023" name="Antonie Van Leeuwenhoek">
        <title>Mesoterricola silvestris gen. nov., sp. nov., Mesoterricola sediminis sp. nov., Geothrix oryzae sp. nov., Geothrix edaphica sp. nov., Geothrix rubra sp. nov., and Geothrix limicola sp. nov., six novel members of Acidobacteriota isolated from soils.</title>
        <authorList>
            <person name="Itoh H."/>
            <person name="Sugisawa Y."/>
            <person name="Mise K."/>
            <person name="Xu Z."/>
            <person name="Kuniyasu M."/>
            <person name="Ushijima N."/>
            <person name="Kawano K."/>
            <person name="Kobayashi E."/>
            <person name="Shiratori Y."/>
            <person name="Masuda Y."/>
            <person name="Senoo K."/>
        </authorList>
    </citation>
    <scope>NUCLEOTIDE SEQUENCE</scope>
    <source>
        <strain evidence="4">Red802</strain>
    </source>
</reference>